<dbReference type="OrthoDB" id="9812547at2"/>
<feature type="transmembrane region" description="Helical" evidence="6">
    <location>
        <begin position="62"/>
        <end position="83"/>
    </location>
</feature>
<dbReference type="EMBL" id="FR872582">
    <property type="protein sequence ID" value="CCB88565.1"/>
    <property type="molecule type" value="Genomic_DNA"/>
</dbReference>
<accession>F8L750</accession>
<feature type="transmembrane region" description="Helical" evidence="6">
    <location>
        <begin position="95"/>
        <end position="112"/>
    </location>
</feature>
<evidence type="ECO:0000259" key="7">
    <source>
        <dbReference type="Pfam" id="PF00892"/>
    </source>
</evidence>
<keyword evidence="2" id="KW-1003">Cell membrane</keyword>
<gene>
    <name evidence="8" type="ordered locus">SNE_A06880</name>
</gene>
<dbReference type="InterPro" id="IPR000620">
    <property type="entry name" value="EamA_dom"/>
</dbReference>
<evidence type="ECO:0000256" key="4">
    <source>
        <dbReference type="ARBA" id="ARBA00022989"/>
    </source>
</evidence>
<feature type="domain" description="EamA" evidence="7">
    <location>
        <begin position="4"/>
        <end position="132"/>
    </location>
</feature>
<dbReference type="HOGENOM" id="CLU_080359_0_0_0"/>
<keyword evidence="4 6" id="KW-1133">Transmembrane helix</keyword>
<dbReference type="SUPFAM" id="SSF103481">
    <property type="entry name" value="Multidrug resistance efflux transporter EmrE"/>
    <property type="match status" value="2"/>
</dbReference>
<keyword evidence="9" id="KW-1185">Reference proteome</keyword>
<evidence type="ECO:0000256" key="5">
    <source>
        <dbReference type="ARBA" id="ARBA00023136"/>
    </source>
</evidence>
<proteinExistence type="predicted"/>
<feature type="transmembrane region" description="Helical" evidence="6">
    <location>
        <begin position="30"/>
        <end position="50"/>
    </location>
</feature>
<comment type="subcellular location">
    <subcellularLocation>
        <location evidence="1">Cell membrane</location>
        <topology evidence="1">Multi-pass membrane protein</topology>
    </subcellularLocation>
</comment>
<feature type="transmembrane region" description="Helical" evidence="6">
    <location>
        <begin position="277"/>
        <end position="294"/>
    </location>
</feature>
<feature type="transmembrane region" description="Helical" evidence="6">
    <location>
        <begin position="224"/>
        <end position="244"/>
    </location>
</feature>
<keyword evidence="5 6" id="KW-0472">Membrane</keyword>
<dbReference type="eggNOG" id="COG0697">
    <property type="taxonomic scope" value="Bacteria"/>
</dbReference>
<feature type="domain" description="EamA" evidence="7">
    <location>
        <begin position="154"/>
        <end position="294"/>
    </location>
</feature>
<evidence type="ECO:0000256" key="2">
    <source>
        <dbReference type="ARBA" id="ARBA00022475"/>
    </source>
</evidence>
<dbReference type="PANTHER" id="PTHR32322:SF18">
    <property type="entry name" value="S-ADENOSYLMETHIONINE_S-ADENOSYLHOMOCYSTEINE TRANSPORTER"/>
    <property type="match status" value="1"/>
</dbReference>
<evidence type="ECO:0000313" key="8">
    <source>
        <dbReference type="EMBL" id="CCB88565.1"/>
    </source>
</evidence>
<evidence type="ECO:0000256" key="6">
    <source>
        <dbReference type="SAM" id="Phobius"/>
    </source>
</evidence>
<feature type="transmembrane region" description="Helical" evidence="6">
    <location>
        <begin position="150"/>
        <end position="172"/>
    </location>
</feature>
<sequence>MFVALAIFMYAAWSSIFSLGKLALENSPPIFLTGFRMFFAGLILIGWLALKDRKSLKIGKKQILPLLALSVFSIYLTNILEFWGLQHLTAAKTCFIYSLSPFFAAIFSYIHFKEKVNSKKIVGMLIGFLGFIPVLTLQTGSENLLSAFSFFSWPELAIMGAALFSVYGWVLLRIIVKNHTLSPLYANGYSMLLGGTMAFVHSFFVDSWNPLPIAAGKLTPFLQGIALMILISNILCYNLYGFLLKRFTATFLSFLGLLSPIFASLNSWILLGEPPSWVILASTGVVSLGLFLVYQAELKQGYILKAKDALAKAET</sequence>
<dbReference type="InterPro" id="IPR037185">
    <property type="entry name" value="EmrE-like"/>
</dbReference>
<dbReference type="AlphaFoldDB" id="F8L750"/>
<organism evidence="8 9">
    <name type="scientific">Simkania negevensis (strain ATCC VR-1471 / DSM 27360 / Z)</name>
    <dbReference type="NCBI Taxonomy" id="331113"/>
    <lineage>
        <taxon>Bacteria</taxon>
        <taxon>Pseudomonadati</taxon>
        <taxon>Chlamydiota</taxon>
        <taxon>Chlamydiia</taxon>
        <taxon>Parachlamydiales</taxon>
        <taxon>Simkaniaceae</taxon>
        <taxon>Simkania</taxon>
    </lineage>
</organism>
<dbReference type="RefSeq" id="WP_013943032.1">
    <property type="nucleotide sequence ID" value="NC_015713.1"/>
</dbReference>
<name>F8L750_SIMNZ</name>
<reference evidence="8 9" key="2">
    <citation type="journal article" date="2011" name="Mol. Biol. Evol.">
        <title>Unity in variety--the pan-genome of the Chlamydiae.</title>
        <authorList>
            <person name="Collingro A."/>
            <person name="Tischler P."/>
            <person name="Weinmaier T."/>
            <person name="Penz T."/>
            <person name="Heinz E."/>
            <person name="Brunham R.C."/>
            <person name="Read T.D."/>
            <person name="Bavoil P.M."/>
            <person name="Sachse K."/>
            <person name="Kahane S."/>
            <person name="Friedman M.G."/>
            <person name="Rattei T."/>
            <person name="Myers G.S."/>
            <person name="Horn M."/>
        </authorList>
    </citation>
    <scope>NUCLEOTIDE SEQUENCE [LARGE SCALE GENOMIC DNA]</scope>
    <source>
        <strain evidence="9">ATCC VR-1471 / Z</strain>
    </source>
</reference>
<feature type="transmembrane region" description="Helical" evidence="6">
    <location>
        <begin position="121"/>
        <end position="138"/>
    </location>
</feature>
<dbReference type="PANTHER" id="PTHR32322">
    <property type="entry name" value="INNER MEMBRANE TRANSPORTER"/>
    <property type="match status" value="1"/>
</dbReference>
<evidence type="ECO:0000313" key="9">
    <source>
        <dbReference type="Proteomes" id="UP000000496"/>
    </source>
</evidence>
<dbReference type="InterPro" id="IPR050638">
    <property type="entry name" value="AA-Vitamin_Transporters"/>
</dbReference>
<evidence type="ECO:0000256" key="1">
    <source>
        <dbReference type="ARBA" id="ARBA00004651"/>
    </source>
</evidence>
<feature type="transmembrane region" description="Helical" evidence="6">
    <location>
        <begin position="251"/>
        <end position="271"/>
    </location>
</feature>
<keyword evidence="3 6" id="KW-0812">Transmembrane</keyword>
<protein>
    <submittedName>
        <fullName evidence="8">Conserved putative membrane protein</fullName>
    </submittedName>
</protein>
<evidence type="ECO:0000256" key="3">
    <source>
        <dbReference type="ARBA" id="ARBA00022692"/>
    </source>
</evidence>
<dbReference type="Pfam" id="PF00892">
    <property type="entry name" value="EamA"/>
    <property type="match status" value="2"/>
</dbReference>
<dbReference type="GO" id="GO:0005886">
    <property type="term" value="C:plasma membrane"/>
    <property type="evidence" value="ECO:0007669"/>
    <property type="project" value="UniProtKB-SubCell"/>
</dbReference>
<feature type="transmembrane region" description="Helical" evidence="6">
    <location>
        <begin position="184"/>
        <end position="204"/>
    </location>
</feature>
<dbReference type="Proteomes" id="UP000000496">
    <property type="component" value="Chromosome gsn.131"/>
</dbReference>
<dbReference type="STRING" id="331113.SNE_A06880"/>
<reference key="1">
    <citation type="journal article" date="2011" name="Mol. Biol. Evol.">
        <title>Unity in variety -- the pan-genome of the Chlamydiae.</title>
        <authorList>
            <person name="Collingro A."/>
            <person name="Tischler P."/>
            <person name="Weinmaier T."/>
            <person name="Penz T."/>
            <person name="Heinz E."/>
            <person name="Brunham R.C."/>
            <person name="Read T.D."/>
            <person name="Bavoil P.M."/>
            <person name="Sachse K."/>
            <person name="Kahane S."/>
            <person name="Friedman M.G."/>
            <person name="Rattei T."/>
            <person name="Myers G.S.A."/>
            <person name="Horn M."/>
        </authorList>
    </citation>
    <scope>NUCLEOTIDE SEQUENCE</scope>
    <source>
        <strain>Z</strain>
    </source>
</reference>
<dbReference type="KEGG" id="sng:SNE_A06880"/>